<dbReference type="OrthoDB" id="3439534at2759"/>
<dbReference type="RefSeq" id="XP_024323501.1">
    <property type="nucleotide sequence ID" value="XM_024470181.1"/>
</dbReference>
<reference evidence="1" key="1">
    <citation type="submission" date="2016-03" db="EMBL/GenBank/DDBJ databases">
        <title>Updated assembly of Pseudogymnoascus destructans, the fungus causing white-nose syndrome of bats.</title>
        <authorList>
            <person name="Palmer J.M."/>
            <person name="Drees K.P."/>
            <person name="Foster J.T."/>
            <person name="Lindner D.L."/>
        </authorList>
    </citation>
    <scope>NUCLEOTIDE SEQUENCE [LARGE SCALE GENOMIC DNA]</scope>
    <source>
        <strain evidence="1">20631-21</strain>
    </source>
</reference>
<name>A0A177A7U5_9PEZI</name>
<dbReference type="InterPro" id="IPR002110">
    <property type="entry name" value="Ankyrin_rpt"/>
</dbReference>
<dbReference type="Pfam" id="PF12796">
    <property type="entry name" value="Ank_2"/>
    <property type="match status" value="1"/>
</dbReference>
<dbReference type="EMBL" id="KV441397">
    <property type="protein sequence ID" value="OAF58216.1"/>
    <property type="molecule type" value="Genomic_DNA"/>
</dbReference>
<dbReference type="InterPro" id="IPR036770">
    <property type="entry name" value="Ankyrin_rpt-contain_sf"/>
</dbReference>
<dbReference type="SUPFAM" id="SSF48403">
    <property type="entry name" value="Ankyrin repeat"/>
    <property type="match status" value="1"/>
</dbReference>
<dbReference type="AlphaFoldDB" id="A0A177A7U5"/>
<sequence length="129" mass="13584">MPLSFFRSGGLSAHVGSHHRAKVAKGDNSEVKRTLHGIIAPTRQDEVIETLLSAGANVNTMGAKGQTPLFAAIMTRNKKVLQRFMGMGAILNPRAAYATACSRVHGVSGDALITAIAQGDSDVVNCLLK</sequence>
<dbReference type="Gene3D" id="1.25.40.20">
    <property type="entry name" value="Ankyrin repeat-containing domain"/>
    <property type="match status" value="1"/>
</dbReference>
<proteinExistence type="predicted"/>
<dbReference type="Proteomes" id="UP000077154">
    <property type="component" value="Unassembled WGS sequence"/>
</dbReference>
<protein>
    <submittedName>
        <fullName evidence="1">Uncharacterized protein</fullName>
    </submittedName>
</protein>
<gene>
    <name evidence="1" type="ORF">VC83_06586</name>
</gene>
<organism evidence="1">
    <name type="scientific">Pseudogymnoascus destructans</name>
    <dbReference type="NCBI Taxonomy" id="655981"/>
    <lineage>
        <taxon>Eukaryota</taxon>
        <taxon>Fungi</taxon>
        <taxon>Dikarya</taxon>
        <taxon>Ascomycota</taxon>
        <taxon>Pezizomycotina</taxon>
        <taxon>Leotiomycetes</taxon>
        <taxon>Thelebolales</taxon>
        <taxon>Thelebolaceae</taxon>
        <taxon>Pseudogymnoascus</taxon>
    </lineage>
</organism>
<dbReference type="GeneID" id="36289644"/>
<evidence type="ECO:0000313" key="1">
    <source>
        <dbReference type="EMBL" id="OAF58216.1"/>
    </source>
</evidence>
<accession>A0A177A7U5</accession>